<evidence type="ECO:0000313" key="2">
    <source>
        <dbReference type="Proteomes" id="UP000009287"/>
    </source>
</evidence>
<reference evidence="1 2" key="1">
    <citation type="journal article" date="2011" name="J. Exp. Med.">
        <title>A live-attenuated chlamydial vaccine protects against trachoma in nonhuman primates.</title>
        <authorList>
            <person name="Kari L."/>
            <person name="Whitmire W.M."/>
            <person name="Olivares-Zavaleta N."/>
            <person name="Goheen M.M."/>
            <person name="Taylor L.D."/>
            <person name="Carlson J.H."/>
            <person name="Sturdevant G.L."/>
            <person name="Lu C."/>
            <person name="Bakios L.E."/>
            <person name="Randall L.B."/>
            <person name="Parnell M.J."/>
            <person name="Zhong G."/>
            <person name="Caldwell H.D."/>
        </authorList>
    </citation>
    <scope>NUCLEOTIDE SEQUENCE [LARGE SCALE GENOMIC DNA]</scope>
    <source>
        <strain evidence="1 2">A2497</strain>
    </source>
</reference>
<dbReference type="KEGG" id="cra:CTO_1003"/>
<name>G4NNP2_CHLT4</name>
<dbReference type="Proteomes" id="UP000009287">
    <property type="component" value="Chromosome"/>
</dbReference>
<protein>
    <submittedName>
        <fullName evidence="1">Uncharacterized protein</fullName>
    </submittedName>
</protein>
<sequence>MVLQERENSEVVHYVANRSIDTLGLLSDGFSL</sequence>
<accession>G4NNP2</accession>
<organism evidence="1 2">
    <name type="scientific">Chlamydia trachomatis serovar A (strain A2497)</name>
    <dbReference type="NCBI Taxonomy" id="580047"/>
    <lineage>
        <taxon>Bacteria</taxon>
        <taxon>Pseudomonadati</taxon>
        <taxon>Chlamydiota</taxon>
        <taxon>Chlamydiia</taxon>
        <taxon>Chlamydiales</taxon>
        <taxon>Chlamydiaceae</taxon>
        <taxon>Chlamydia/Chlamydophila group</taxon>
        <taxon>Chlamydia</taxon>
    </lineage>
</organism>
<gene>
    <name evidence="1" type="ordered locus">CTO_1003</name>
</gene>
<dbReference type="EMBL" id="CP002401">
    <property type="protein sequence ID" value="AEP35587.1"/>
    <property type="molecule type" value="Genomic_DNA"/>
</dbReference>
<evidence type="ECO:0000313" key="1">
    <source>
        <dbReference type="EMBL" id="AEP35587.1"/>
    </source>
</evidence>
<proteinExistence type="predicted"/>
<dbReference type="AlphaFoldDB" id="G4NNP2"/>